<evidence type="ECO:0000313" key="2">
    <source>
        <dbReference type="EMBL" id="GGK62005.1"/>
    </source>
</evidence>
<keyword evidence="3" id="KW-1185">Reference proteome</keyword>
<organism evidence="2 3">
    <name type="scientific">Sphaerisporangium melleum</name>
    <dbReference type="NCBI Taxonomy" id="321316"/>
    <lineage>
        <taxon>Bacteria</taxon>
        <taxon>Bacillati</taxon>
        <taxon>Actinomycetota</taxon>
        <taxon>Actinomycetes</taxon>
        <taxon>Streptosporangiales</taxon>
        <taxon>Streptosporangiaceae</taxon>
        <taxon>Sphaerisporangium</taxon>
    </lineage>
</organism>
<accession>A0A917QP56</accession>
<feature type="transmembrane region" description="Helical" evidence="1">
    <location>
        <begin position="39"/>
        <end position="57"/>
    </location>
</feature>
<reference evidence="2" key="2">
    <citation type="submission" date="2020-09" db="EMBL/GenBank/DDBJ databases">
        <authorList>
            <person name="Sun Q."/>
            <person name="Ohkuma M."/>
        </authorList>
    </citation>
    <scope>NUCLEOTIDE SEQUENCE</scope>
    <source>
        <strain evidence="2">JCM 13064</strain>
    </source>
</reference>
<name>A0A917QP56_9ACTN</name>
<dbReference type="Proteomes" id="UP000645217">
    <property type="component" value="Unassembled WGS sequence"/>
</dbReference>
<dbReference type="EMBL" id="BMNT01000001">
    <property type="protein sequence ID" value="GGK62005.1"/>
    <property type="molecule type" value="Genomic_DNA"/>
</dbReference>
<dbReference type="RefSeq" id="WP_189160943.1">
    <property type="nucleotide sequence ID" value="NZ_BMNT01000001.1"/>
</dbReference>
<proteinExistence type="predicted"/>
<reference evidence="2" key="1">
    <citation type="journal article" date="2014" name="Int. J. Syst. Evol. Microbiol.">
        <title>Complete genome sequence of Corynebacterium casei LMG S-19264T (=DSM 44701T), isolated from a smear-ripened cheese.</title>
        <authorList>
            <consortium name="US DOE Joint Genome Institute (JGI-PGF)"/>
            <person name="Walter F."/>
            <person name="Albersmeier A."/>
            <person name="Kalinowski J."/>
            <person name="Ruckert C."/>
        </authorList>
    </citation>
    <scope>NUCLEOTIDE SEQUENCE</scope>
    <source>
        <strain evidence="2">JCM 13064</strain>
    </source>
</reference>
<keyword evidence="1" id="KW-1133">Transmembrane helix</keyword>
<dbReference type="AlphaFoldDB" id="A0A917QP56"/>
<evidence type="ECO:0000256" key="1">
    <source>
        <dbReference type="SAM" id="Phobius"/>
    </source>
</evidence>
<keyword evidence="1" id="KW-0812">Transmembrane</keyword>
<keyword evidence="1" id="KW-0472">Membrane</keyword>
<gene>
    <name evidence="2" type="ORF">GCM10007964_01460</name>
</gene>
<comment type="caution">
    <text evidence="2">The sequence shown here is derived from an EMBL/GenBank/DDBJ whole genome shotgun (WGS) entry which is preliminary data.</text>
</comment>
<evidence type="ECO:0000313" key="3">
    <source>
        <dbReference type="Proteomes" id="UP000645217"/>
    </source>
</evidence>
<protein>
    <submittedName>
        <fullName evidence="2">Uncharacterized protein</fullName>
    </submittedName>
</protein>
<sequence>MTLLAAVLALAGAGLALTHDVLLAQDAEPSPERWTPMDLFLQAGGLAVLLLAAFLKLRERPVEETPVEHEHALIWALYTAPLDQNREETR</sequence>